<evidence type="ECO:0000313" key="1">
    <source>
        <dbReference type="EMBL" id="GAH63250.1"/>
    </source>
</evidence>
<feature type="non-terminal residue" evidence="1">
    <location>
        <position position="130"/>
    </location>
</feature>
<dbReference type="AlphaFoldDB" id="X1I1Q0"/>
<reference evidence="1" key="1">
    <citation type="journal article" date="2014" name="Front. Microbiol.">
        <title>High frequency of phylogenetically diverse reductive dehalogenase-homologous genes in deep subseafloor sedimentary metagenomes.</title>
        <authorList>
            <person name="Kawai M."/>
            <person name="Futagami T."/>
            <person name="Toyoda A."/>
            <person name="Takaki Y."/>
            <person name="Nishi S."/>
            <person name="Hori S."/>
            <person name="Arai W."/>
            <person name="Tsubouchi T."/>
            <person name="Morono Y."/>
            <person name="Uchiyama I."/>
            <person name="Ito T."/>
            <person name="Fujiyama A."/>
            <person name="Inagaki F."/>
            <person name="Takami H."/>
        </authorList>
    </citation>
    <scope>NUCLEOTIDE SEQUENCE</scope>
    <source>
        <strain evidence="1">Expedition CK06-06</strain>
    </source>
</reference>
<name>X1I1Q0_9ZZZZ</name>
<organism evidence="1">
    <name type="scientific">marine sediment metagenome</name>
    <dbReference type="NCBI Taxonomy" id="412755"/>
    <lineage>
        <taxon>unclassified sequences</taxon>
        <taxon>metagenomes</taxon>
        <taxon>ecological metagenomes</taxon>
    </lineage>
</organism>
<proteinExistence type="predicted"/>
<sequence length="130" mass="13267">MLAASLAGSLVLSAVASAAEEWSVSVPADAMVVVAVRNVAELDAGLKALVGPESDASVAAQLEQNFPPGVFDTSGPVLFVLVSGEKRPAPVTILRGKDPAKLEEARLPGIENLPADIVAIRRPTPPVPPG</sequence>
<dbReference type="EMBL" id="BARU01031730">
    <property type="protein sequence ID" value="GAH63250.1"/>
    <property type="molecule type" value="Genomic_DNA"/>
</dbReference>
<comment type="caution">
    <text evidence="1">The sequence shown here is derived from an EMBL/GenBank/DDBJ whole genome shotgun (WGS) entry which is preliminary data.</text>
</comment>
<protein>
    <submittedName>
        <fullName evidence="1">Uncharacterized protein</fullName>
    </submittedName>
</protein>
<accession>X1I1Q0</accession>
<gene>
    <name evidence="1" type="ORF">S03H2_50144</name>
</gene>